<evidence type="ECO:0000313" key="4">
    <source>
        <dbReference type="Proteomes" id="UP000005707"/>
    </source>
</evidence>
<dbReference type="Gene3D" id="3.40.980.10">
    <property type="entry name" value="MoaB/Mog-like domain"/>
    <property type="match status" value="1"/>
</dbReference>
<dbReference type="FunCoup" id="U2FMC0">
    <property type="interactions" value="146"/>
</dbReference>
<dbReference type="InterPro" id="IPR008136">
    <property type="entry name" value="CinA_C"/>
</dbReference>
<dbReference type="AlphaFoldDB" id="U2FMC0"/>
<dbReference type="Proteomes" id="UP000005707">
    <property type="component" value="Unassembled WGS sequence"/>
</dbReference>
<organism evidence="3 4">
    <name type="scientific">Haloplasma contractile SSD-17B</name>
    <dbReference type="NCBI Taxonomy" id="1033810"/>
    <lineage>
        <taxon>Bacteria</taxon>
        <taxon>Bacillati</taxon>
        <taxon>Mycoplasmatota</taxon>
        <taxon>Mollicutes</taxon>
        <taxon>Haloplasmatales</taxon>
        <taxon>Haloplasmataceae</taxon>
        <taxon>Haloplasma</taxon>
    </lineage>
</organism>
<dbReference type="Pfam" id="PF02464">
    <property type="entry name" value="CinA"/>
    <property type="match status" value="1"/>
</dbReference>
<dbReference type="eggNOG" id="COG1546">
    <property type="taxonomic scope" value="Bacteria"/>
</dbReference>
<dbReference type="PANTHER" id="PTHR13939:SF0">
    <property type="entry name" value="NMN AMIDOHYDROLASE-LIKE PROTEIN YFAY"/>
    <property type="match status" value="1"/>
</dbReference>
<dbReference type="CDD" id="cd00885">
    <property type="entry name" value="cinA"/>
    <property type="match status" value="1"/>
</dbReference>
<protein>
    <recommendedName>
        <fullName evidence="1">CinA-like protein</fullName>
    </recommendedName>
</protein>
<dbReference type="Gene3D" id="3.90.950.20">
    <property type="entry name" value="CinA-like"/>
    <property type="match status" value="1"/>
</dbReference>
<name>U2FMC0_9MOLU</name>
<dbReference type="InterPro" id="IPR036425">
    <property type="entry name" value="MoaB/Mog-like_dom_sf"/>
</dbReference>
<dbReference type="HAMAP" id="MF_00226_B">
    <property type="entry name" value="CinA_B"/>
    <property type="match status" value="1"/>
</dbReference>
<sequence>MRISILGIGNEVIKGKTVNTNASFISKELNKLGFDIKSHLVVKDYASEIKSALTYLYSHSDLVITTGGLGPTVDDLTRESIAEFFNEALVVNEEIVNQIESYFKQSGREMPKTNIKQARYPKLAEVIINKNGTAPGMYFEKNNQTIIMLPGPPRELNPMFLDYVIPKLRMSHEPSTVSKLYRTMGIGESHAEEMLEPLYKKFLNVEIAPYASVGSIDFILTVDKSVVGYENELNKASQEFENIMTDFIIGDQSKFINEHVVDLLKNKGLTLGIAESCTGGLLSSMIVDVPGSSSALLESCITYSNEAKVLRLSVKEETLNVYGAVSKETAEEMSKGITQLLNTDVGLSVTGIAGPTGGTKEKPVGLVYMAITIHGNTDVYKYNFKGSRKKIRTQAALTLLHTLYKKLKEIKL</sequence>
<evidence type="ECO:0000256" key="1">
    <source>
        <dbReference type="HAMAP-Rule" id="MF_00226"/>
    </source>
</evidence>
<dbReference type="PANTHER" id="PTHR13939">
    <property type="entry name" value="NICOTINAMIDE-NUCLEOTIDE AMIDOHYDROLASE PNCC"/>
    <property type="match status" value="1"/>
</dbReference>
<dbReference type="eggNOG" id="COG1058">
    <property type="taxonomic scope" value="Bacteria"/>
</dbReference>
<dbReference type="PIRSF" id="PIRSF006728">
    <property type="entry name" value="CinA"/>
    <property type="match status" value="1"/>
</dbReference>
<dbReference type="Gene3D" id="3.30.70.2860">
    <property type="match status" value="1"/>
</dbReference>
<comment type="similarity">
    <text evidence="1">Belongs to the CinA family.</text>
</comment>
<keyword evidence="4" id="KW-1185">Reference proteome</keyword>
<dbReference type="SMART" id="SM00852">
    <property type="entry name" value="MoCF_biosynth"/>
    <property type="match status" value="1"/>
</dbReference>
<dbReference type="InParanoid" id="U2FMC0"/>
<proteinExistence type="inferred from homology"/>
<dbReference type="NCBIfam" id="TIGR00199">
    <property type="entry name" value="PncC_domain"/>
    <property type="match status" value="1"/>
</dbReference>
<dbReference type="NCBIfam" id="TIGR00200">
    <property type="entry name" value="cinA_nterm"/>
    <property type="match status" value="1"/>
</dbReference>
<dbReference type="GO" id="GO:0016779">
    <property type="term" value="F:nucleotidyltransferase activity"/>
    <property type="evidence" value="ECO:0007669"/>
    <property type="project" value="UniProtKB-KW"/>
</dbReference>
<reference evidence="3 4" key="2">
    <citation type="journal article" date="2013" name="PLoS ONE">
        <title>INDIGO - INtegrated Data Warehouse of MIcrobial GenOmes with Examples from the Red Sea Extremophiles.</title>
        <authorList>
            <person name="Alam I."/>
            <person name="Antunes A."/>
            <person name="Kamau A.A."/>
            <person name="Ba Alawi W."/>
            <person name="Kalkatawi M."/>
            <person name="Stingl U."/>
            <person name="Bajic V.B."/>
        </authorList>
    </citation>
    <scope>NUCLEOTIDE SEQUENCE [LARGE SCALE GENOMIC DNA]</scope>
    <source>
        <strain evidence="3 4">SSD-17B</strain>
    </source>
</reference>
<reference evidence="3 4" key="1">
    <citation type="journal article" date="2011" name="J. Bacteriol.">
        <title>Genome sequence of Haloplasma contractile, an unusual contractile bacterium from a deep-sea anoxic brine lake.</title>
        <authorList>
            <person name="Antunes A."/>
            <person name="Alam I."/>
            <person name="El Dorry H."/>
            <person name="Siam R."/>
            <person name="Robertson A."/>
            <person name="Bajic V.B."/>
            <person name="Stingl U."/>
        </authorList>
    </citation>
    <scope>NUCLEOTIDE SEQUENCE [LARGE SCALE GENOMIC DNA]</scope>
    <source>
        <strain evidence="3 4">SSD-17B</strain>
    </source>
</reference>
<dbReference type="Pfam" id="PF18146">
    <property type="entry name" value="CinA_KH"/>
    <property type="match status" value="1"/>
</dbReference>
<accession>U2FMC0</accession>
<dbReference type="InterPro" id="IPR001453">
    <property type="entry name" value="MoaB/Mog_dom"/>
</dbReference>
<dbReference type="OrthoDB" id="9801454at2"/>
<keyword evidence="3" id="KW-0808">Transferase</keyword>
<dbReference type="NCBIfam" id="TIGR00177">
    <property type="entry name" value="molyb_syn"/>
    <property type="match status" value="1"/>
</dbReference>
<dbReference type="InterPro" id="IPR041424">
    <property type="entry name" value="CinA_KH"/>
</dbReference>
<keyword evidence="3" id="KW-0548">Nucleotidyltransferase</keyword>
<dbReference type="Pfam" id="PF00994">
    <property type="entry name" value="MoCF_biosynth"/>
    <property type="match status" value="1"/>
</dbReference>
<evidence type="ECO:0000259" key="2">
    <source>
        <dbReference type="SMART" id="SM00852"/>
    </source>
</evidence>
<dbReference type="EMBL" id="AFNU02000004">
    <property type="protein sequence ID" value="ERJ12319.1"/>
    <property type="molecule type" value="Genomic_DNA"/>
</dbReference>
<gene>
    <name evidence="3" type="ORF">HLPCO_001305</name>
</gene>
<dbReference type="RefSeq" id="WP_008825105.1">
    <property type="nucleotide sequence ID" value="NZ_AFNU02000004.1"/>
</dbReference>
<dbReference type="InterPro" id="IPR050101">
    <property type="entry name" value="CinA"/>
</dbReference>
<comment type="caution">
    <text evidence="3">The sequence shown here is derived from an EMBL/GenBank/DDBJ whole genome shotgun (WGS) entry which is preliminary data.</text>
</comment>
<dbReference type="NCBIfam" id="NF001813">
    <property type="entry name" value="PRK00549.1"/>
    <property type="match status" value="1"/>
</dbReference>
<dbReference type="InterPro" id="IPR036653">
    <property type="entry name" value="CinA-like_C"/>
</dbReference>
<dbReference type="STRING" id="1033810.HLPCO_001305"/>
<dbReference type="SUPFAM" id="SSF53218">
    <property type="entry name" value="Molybdenum cofactor biosynthesis proteins"/>
    <property type="match status" value="1"/>
</dbReference>
<feature type="domain" description="MoaB/Mog" evidence="2">
    <location>
        <begin position="4"/>
        <end position="170"/>
    </location>
</feature>
<dbReference type="InterPro" id="IPR008135">
    <property type="entry name" value="Competence-induced_CinA"/>
</dbReference>
<evidence type="ECO:0000313" key="3">
    <source>
        <dbReference type="EMBL" id="ERJ12319.1"/>
    </source>
</evidence>
<dbReference type="SUPFAM" id="SSF142433">
    <property type="entry name" value="CinA-like"/>
    <property type="match status" value="1"/>
</dbReference>